<reference evidence="2" key="1">
    <citation type="submission" date="2021-01" db="EMBL/GenBank/DDBJ databases">
        <authorList>
            <person name="Corre E."/>
            <person name="Pelletier E."/>
            <person name="Niang G."/>
            <person name="Scheremetjew M."/>
            <person name="Finn R."/>
            <person name="Kale V."/>
            <person name="Holt S."/>
            <person name="Cochrane G."/>
            <person name="Meng A."/>
            <person name="Brown T."/>
            <person name="Cohen L."/>
        </authorList>
    </citation>
    <scope>NUCLEOTIDE SEQUENCE</scope>
    <source>
        <strain evidence="2">CCMP2058</strain>
    </source>
</reference>
<protein>
    <submittedName>
        <fullName evidence="2">Uncharacterized protein</fullName>
    </submittedName>
</protein>
<feature type="compositionally biased region" description="Basic and acidic residues" evidence="1">
    <location>
        <begin position="84"/>
        <end position="98"/>
    </location>
</feature>
<gene>
    <name evidence="2" type="ORF">LAMO00422_LOCUS16483</name>
</gene>
<accession>A0A7S0H5T9</accession>
<feature type="compositionally biased region" description="Low complexity" evidence="1">
    <location>
        <begin position="197"/>
        <end position="213"/>
    </location>
</feature>
<evidence type="ECO:0000313" key="2">
    <source>
        <dbReference type="EMBL" id="CAD8457536.1"/>
    </source>
</evidence>
<feature type="region of interest" description="Disordered" evidence="1">
    <location>
        <begin position="81"/>
        <end position="106"/>
    </location>
</feature>
<evidence type="ECO:0000256" key="1">
    <source>
        <dbReference type="SAM" id="MobiDB-lite"/>
    </source>
</evidence>
<name>A0A7S0H5T9_9EUKA</name>
<proteinExistence type="predicted"/>
<organism evidence="2">
    <name type="scientific">Amorphochlora amoebiformis</name>
    <dbReference type="NCBI Taxonomy" id="1561963"/>
    <lineage>
        <taxon>Eukaryota</taxon>
        <taxon>Sar</taxon>
        <taxon>Rhizaria</taxon>
        <taxon>Cercozoa</taxon>
        <taxon>Chlorarachniophyceae</taxon>
        <taxon>Amorphochlora</taxon>
    </lineage>
</organism>
<dbReference type="AlphaFoldDB" id="A0A7S0H5T9"/>
<sequence length="470" mass="53427">MVSPARDVRGAMKALEAAGVRTNRIAPNDPMFDSFVSDLDPHVVLFDRFTLEEMFGWRVFAHAPNALRILDTQDLHFLRHQRQQRVESNDKNTRRHYDEDDDDQETNAQMDATFGWEAPTVEIEAKRLDFRCPRLTREIGSILRSDLSLLVSPFEHSILSSVFDIQPHRLHLAPFFFNDNHNQQQKARLHTREHTQHTQQHQDTQDTQQPQDTQDSRQGSRQGTKAIGNSIVGLGQGPSLPVEKRRLDFVSIGNFRHPPNLDSVKLLKYHIWPRIVSRLSCPSQHSLRVYGAFPPKEVMDLSDPETGFIVQGPARCQYETLGKYRCLLAPLRYGAGIKGKIADAWSVATPVVTSPLGSEGMMPEDWSVKGVEFGGHVASDLDEFADLAVMLMEDDAAWESAALNAHRCAVRLFEFQEGASKLLSAISEAGLNMETRRENNWLQALLMDEYHRSTEFKSRYIEAAQRNRNS</sequence>
<dbReference type="Pfam" id="PF13692">
    <property type="entry name" value="Glyco_trans_1_4"/>
    <property type="match status" value="1"/>
</dbReference>
<dbReference type="EMBL" id="HBEM01024261">
    <property type="protein sequence ID" value="CAD8457536.1"/>
    <property type="molecule type" value="Transcribed_RNA"/>
</dbReference>
<feature type="region of interest" description="Disordered" evidence="1">
    <location>
        <begin position="183"/>
        <end position="238"/>
    </location>
</feature>